<dbReference type="AlphaFoldDB" id="A0A6I0EYW4"/>
<feature type="domain" description="RsdA/BaiN/AoA(So)-like insert" evidence="5">
    <location>
        <begin position="192"/>
        <end position="354"/>
    </location>
</feature>
<evidence type="ECO:0000256" key="3">
    <source>
        <dbReference type="ARBA" id="ARBA00022827"/>
    </source>
</evidence>
<name>A0A6I0EYW4_9FIRM</name>
<keyword evidence="7" id="KW-1185">Reference proteome</keyword>
<sequence>MAIKQRVLVIGGGAAGLVAGISAARNGAEVIILEALNRVGKKILATGNGRCNLTNIHMDINRFHGRSPKFALAALKQFDVEQTMSFFDFLGIKCKVEEGGKVYPTSDQASSVLDVLRYELQQLNVREECEKEVVRIKKANKYFEVIAKDGSKIKGDKVIVATGGMASPQLGSNGGGYNLLVDLGHKLIDPIPALVQVTLDADFLKKIKGVKFNGEASLINENQPIGVEGGEILFTDYGISGPPILQLSRGVSQLIKENKTPIIKVDLFPEIIIEDLIEQIQLRLAYHPKKPLDTSFIGLINKKLIPVVLKEAGINRLQKPCSQVNSTEINAIASVLKNWSFRATGTQPWRHAQVTAGGINVDDVNSKSLESKLVKGLYIVGELLDIDGDCGGYNLQWAWSSGFIAGEAAALNFD</sequence>
<evidence type="ECO:0000259" key="4">
    <source>
        <dbReference type="Pfam" id="PF03486"/>
    </source>
</evidence>
<dbReference type="Gene3D" id="3.50.50.60">
    <property type="entry name" value="FAD/NAD(P)-binding domain"/>
    <property type="match status" value="1"/>
</dbReference>
<dbReference type="Gene3D" id="2.40.30.10">
    <property type="entry name" value="Translation factors"/>
    <property type="match status" value="1"/>
</dbReference>
<evidence type="ECO:0000256" key="2">
    <source>
        <dbReference type="ARBA" id="ARBA00022630"/>
    </source>
</evidence>
<accession>A0A6I0EYW4</accession>
<evidence type="ECO:0000313" key="6">
    <source>
        <dbReference type="EMBL" id="KAB3531264.1"/>
    </source>
</evidence>
<dbReference type="PANTHER" id="PTHR42887:SF2">
    <property type="entry name" value="OS12G0638800 PROTEIN"/>
    <property type="match status" value="1"/>
</dbReference>
<proteinExistence type="predicted"/>
<dbReference type="InterPro" id="IPR057661">
    <property type="entry name" value="RsdA/BaiN/AoA(So)_Rossmann"/>
</dbReference>
<dbReference type="SUPFAM" id="SSF51905">
    <property type="entry name" value="FAD/NAD(P)-binding domain"/>
    <property type="match status" value="1"/>
</dbReference>
<dbReference type="PRINTS" id="PR00411">
    <property type="entry name" value="PNDRDTASEI"/>
</dbReference>
<dbReference type="Pfam" id="PF03486">
    <property type="entry name" value="HI0933_like"/>
    <property type="match status" value="1"/>
</dbReference>
<protein>
    <submittedName>
        <fullName evidence="6">NAD(P)/FAD-dependent oxidoreductase</fullName>
    </submittedName>
</protein>
<comment type="caution">
    <text evidence="6">The sequence shown here is derived from an EMBL/GenBank/DDBJ whole genome shotgun (WGS) entry which is preliminary data.</text>
</comment>
<dbReference type="Gene3D" id="1.10.8.260">
    <property type="entry name" value="HI0933 insert domain-like"/>
    <property type="match status" value="1"/>
</dbReference>
<reference evidence="6 7" key="1">
    <citation type="submission" date="2019-10" db="EMBL/GenBank/DDBJ databases">
        <title>Alkaliphilus serpentinus sp. nov. and Alkaliphilus pronyensis sp. nov., two novel anaerobic alkaliphilic species isolated from the serpentinized-hosted hydrothermal field of the Prony Bay (New Caledonia).</title>
        <authorList>
            <person name="Postec A."/>
        </authorList>
    </citation>
    <scope>NUCLEOTIDE SEQUENCE [LARGE SCALE GENOMIC DNA]</scope>
    <source>
        <strain evidence="6 7">LacV</strain>
    </source>
</reference>
<dbReference type="PANTHER" id="PTHR42887">
    <property type="entry name" value="OS12G0638800 PROTEIN"/>
    <property type="match status" value="1"/>
</dbReference>
<dbReference type="OrthoDB" id="9773233at2"/>
<gene>
    <name evidence="6" type="ORF">F8154_13100</name>
</gene>
<dbReference type="NCBIfam" id="TIGR00275">
    <property type="entry name" value="aminoacetone oxidase family FAD-binding enzyme"/>
    <property type="match status" value="1"/>
</dbReference>
<dbReference type="InterPro" id="IPR055178">
    <property type="entry name" value="RsdA/BaiN/AoA(So)-like_dom"/>
</dbReference>
<evidence type="ECO:0000256" key="1">
    <source>
        <dbReference type="ARBA" id="ARBA00001974"/>
    </source>
</evidence>
<evidence type="ECO:0000259" key="5">
    <source>
        <dbReference type="Pfam" id="PF22780"/>
    </source>
</evidence>
<keyword evidence="2" id="KW-0285">Flavoprotein</keyword>
<keyword evidence="3" id="KW-0274">FAD</keyword>
<dbReference type="SUPFAM" id="SSF160996">
    <property type="entry name" value="HI0933 insert domain-like"/>
    <property type="match status" value="1"/>
</dbReference>
<evidence type="ECO:0000313" key="7">
    <source>
        <dbReference type="Proteomes" id="UP000432715"/>
    </source>
</evidence>
<organism evidence="6 7">
    <name type="scientific">Alkaliphilus pronyensis</name>
    <dbReference type="NCBI Taxonomy" id="1482732"/>
    <lineage>
        <taxon>Bacteria</taxon>
        <taxon>Bacillati</taxon>
        <taxon>Bacillota</taxon>
        <taxon>Clostridia</taxon>
        <taxon>Peptostreptococcales</taxon>
        <taxon>Natronincolaceae</taxon>
        <taxon>Alkaliphilus</taxon>
    </lineage>
</organism>
<dbReference type="Proteomes" id="UP000432715">
    <property type="component" value="Unassembled WGS sequence"/>
</dbReference>
<dbReference type="InterPro" id="IPR036188">
    <property type="entry name" value="FAD/NAD-bd_sf"/>
</dbReference>
<dbReference type="InterPro" id="IPR004792">
    <property type="entry name" value="BaiN-like"/>
</dbReference>
<dbReference type="Pfam" id="PF22780">
    <property type="entry name" value="HI0933_like_1st"/>
    <property type="match status" value="1"/>
</dbReference>
<dbReference type="PRINTS" id="PR00368">
    <property type="entry name" value="FADPNR"/>
</dbReference>
<dbReference type="RefSeq" id="WP_151862070.1">
    <property type="nucleotide sequence ID" value="NZ_WBZC01000059.1"/>
</dbReference>
<dbReference type="InterPro" id="IPR023166">
    <property type="entry name" value="BaiN-like_dom_sf"/>
</dbReference>
<feature type="domain" description="RsdA/BaiN/AoA(So)-like Rossmann fold-like" evidence="4">
    <location>
        <begin position="6"/>
        <end position="407"/>
    </location>
</feature>
<comment type="cofactor">
    <cofactor evidence="1">
        <name>FAD</name>
        <dbReference type="ChEBI" id="CHEBI:57692"/>
    </cofactor>
</comment>
<dbReference type="EMBL" id="WBZC01000059">
    <property type="protein sequence ID" value="KAB3531264.1"/>
    <property type="molecule type" value="Genomic_DNA"/>
</dbReference>